<dbReference type="EMBL" id="CP066775">
    <property type="protein sequence ID" value="QQL50502.1"/>
    <property type="molecule type" value="Genomic_DNA"/>
</dbReference>
<proteinExistence type="predicted"/>
<accession>A0A6I4I5X4</accession>
<keyword evidence="2" id="KW-1185">Reference proteome</keyword>
<sequence length="110" mass="12673">MKLRDFKIGLCILFLGIFMTKMVIGIAPIFVSMNNKTVNAVITQLEQETKGDKDSAEKDFSKEKKFFDEKFIHHHDYTLIVSATIILHNKEKALFKQVYHPRVPVPPPNV</sequence>
<dbReference type="RefSeq" id="WP_157526324.1">
    <property type="nucleotide sequence ID" value="NZ_CP066775.1"/>
</dbReference>
<gene>
    <name evidence="1" type="ORF">GO620_003340</name>
</gene>
<protein>
    <submittedName>
        <fullName evidence="1">Uncharacterized protein</fullName>
    </submittedName>
</protein>
<dbReference type="Proteomes" id="UP000429232">
    <property type="component" value="Chromosome"/>
</dbReference>
<dbReference type="KEGG" id="mgik:GO620_003340"/>
<dbReference type="AlphaFoldDB" id="A0A6I4I5X4"/>
<evidence type="ECO:0000313" key="2">
    <source>
        <dbReference type="Proteomes" id="UP000429232"/>
    </source>
</evidence>
<name>A0A6I4I5X4_9SPHI</name>
<evidence type="ECO:0000313" key="1">
    <source>
        <dbReference type="EMBL" id="QQL50502.1"/>
    </source>
</evidence>
<reference evidence="1 2" key="1">
    <citation type="submission" date="2020-12" db="EMBL/GenBank/DDBJ databases">
        <title>HMF7856_wgs.fasta genome submission.</title>
        <authorList>
            <person name="Kang H."/>
            <person name="Kim H."/>
            <person name="Joh K."/>
        </authorList>
    </citation>
    <scope>NUCLEOTIDE SEQUENCE [LARGE SCALE GENOMIC DNA]</scope>
    <source>
        <strain evidence="1 2">HMF7856</strain>
    </source>
</reference>
<organism evidence="1 2">
    <name type="scientific">Mucilaginibacter ginkgonis</name>
    <dbReference type="NCBI Taxonomy" id="2682091"/>
    <lineage>
        <taxon>Bacteria</taxon>
        <taxon>Pseudomonadati</taxon>
        <taxon>Bacteroidota</taxon>
        <taxon>Sphingobacteriia</taxon>
        <taxon>Sphingobacteriales</taxon>
        <taxon>Sphingobacteriaceae</taxon>
        <taxon>Mucilaginibacter</taxon>
    </lineage>
</organism>